<keyword evidence="2" id="KW-1185">Reference proteome</keyword>
<accession>A0A9Q1HB40</accession>
<dbReference type="EMBL" id="JAIZAY010000007">
    <property type="protein sequence ID" value="KAJ8039028.1"/>
    <property type="molecule type" value="Genomic_DNA"/>
</dbReference>
<name>A0A9Q1HB40_HOLLE</name>
<evidence type="ECO:0000313" key="2">
    <source>
        <dbReference type="Proteomes" id="UP001152320"/>
    </source>
</evidence>
<dbReference type="OrthoDB" id="10070527at2759"/>
<sequence length="111" mass="11969">MAEGGKKEKHLHQLAQTHQQVPAVTQNGNAQGGDISAALLAIMEMLECLEQGGAACDKKASPKKGSFNFYRCGQGGHIARGCKNEPTPEWTQRQLNRKLGKHSARGQAVEC</sequence>
<dbReference type="AlphaFoldDB" id="A0A9Q1HB40"/>
<proteinExistence type="predicted"/>
<reference evidence="1" key="1">
    <citation type="submission" date="2021-10" db="EMBL/GenBank/DDBJ databases">
        <title>Tropical sea cucumber genome reveals ecological adaptation and Cuvierian tubules defense mechanism.</title>
        <authorList>
            <person name="Chen T."/>
        </authorList>
    </citation>
    <scope>NUCLEOTIDE SEQUENCE</scope>
    <source>
        <strain evidence="1">Nanhai2018</strain>
        <tissue evidence="1">Muscle</tissue>
    </source>
</reference>
<protein>
    <recommendedName>
        <fullName evidence="3">CCHC-type domain-containing protein</fullName>
    </recommendedName>
</protein>
<comment type="caution">
    <text evidence="1">The sequence shown here is derived from an EMBL/GenBank/DDBJ whole genome shotgun (WGS) entry which is preliminary data.</text>
</comment>
<gene>
    <name evidence="1" type="ORF">HOLleu_16613</name>
</gene>
<organism evidence="1 2">
    <name type="scientific">Holothuria leucospilota</name>
    <name type="common">Black long sea cucumber</name>
    <name type="synonym">Mertensiothuria leucospilota</name>
    <dbReference type="NCBI Taxonomy" id="206669"/>
    <lineage>
        <taxon>Eukaryota</taxon>
        <taxon>Metazoa</taxon>
        <taxon>Echinodermata</taxon>
        <taxon>Eleutherozoa</taxon>
        <taxon>Echinozoa</taxon>
        <taxon>Holothuroidea</taxon>
        <taxon>Aspidochirotacea</taxon>
        <taxon>Aspidochirotida</taxon>
        <taxon>Holothuriidae</taxon>
        <taxon>Holothuria</taxon>
    </lineage>
</organism>
<evidence type="ECO:0008006" key="3">
    <source>
        <dbReference type="Google" id="ProtNLM"/>
    </source>
</evidence>
<dbReference type="Proteomes" id="UP001152320">
    <property type="component" value="Chromosome 7"/>
</dbReference>
<evidence type="ECO:0000313" key="1">
    <source>
        <dbReference type="EMBL" id="KAJ8039028.1"/>
    </source>
</evidence>